<keyword evidence="4" id="KW-1185">Reference proteome</keyword>
<evidence type="ECO:0000313" key="3">
    <source>
        <dbReference type="EMBL" id="KAJ8024220.1"/>
    </source>
</evidence>
<feature type="domain" description="Tesmin/TSO1-like CXC" evidence="2">
    <location>
        <begin position="1528"/>
        <end position="1568"/>
    </location>
</feature>
<reference evidence="3" key="1">
    <citation type="submission" date="2021-10" db="EMBL/GenBank/DDBJ databases">
        <title>Tropical sea cucumber genome reveals ecological adaptation and Cuvierian tubules defense mechanism.</title>
        <authorList>
            <person name="Chen T."/>
        </authorList>
    </citation>
    <scope>NUCLEOTIDE SEQUENCE</scope>
    <source>
        <strain evidence="3">Nanhai2018</strain>
        <tissue evidence="3">Muscle</tissue>
    </source>
</reference>
<evidence type="ECO:0000259" key="2">
    <source>
        <dbReference type="SMART" id="SM01114"/>
    </source>
</evidence>
<comment type="caution">
    <text evidence="3">The sequence shown here is derived from an EMBL/GenBank/DDBJ whole genome shotgun (WGS) entry which is preliminary data.</text>
</comment>
<dbReference type="PANTHER" id="PTHR46704:SF9">
    <property type="entry name" value="BHLH DOMAIN-CONTAINING PROTEIN"/>
    <property type="match status" value="1"/>
</dbReference>
<name>A0A9Q0YKI9_HOLLE</name>
<evidence type="ECO:0000256" key="1">
    <source>
        <dbReference type="SAM" id="MobiDB-lite"/>
    </source>
</evidence>
<feature type="compositionally biased region" description="Low complexity" evidence="1">
    <location>
        <begin position="316"/>
        <end position="326"/>
    </location>
</feature>
<accession>A0A9Q0YKI9</accession>
<dbReference type="OrthoDB" id="8300196at2759"/>
<dbReference type="SMART" id="SM01114">
    <property type="entry name" value="CXC"/>
    <property type="match status" value="1"/>
</dbReference>
<proteinExistence type="predicted"/>
<gene>
    <name evidence="3" type="ORF">HOLleu_36885</name>
</gene>
<evidence type="ECO:0000313" key="4">
    <source>
        <dbReference type="Proteomes" id="UP001152320"/>
    </source>
</evidence>
<sequence length="1586" mass="179107">MEGGECVCHTRKNTSENLSKFSDKTWQTYIRCAKVWKECEGSRFNLLATETEPIWSKLIEDGSYEYENFRYHRSCYQDFTNKATIEGATKRRRTTNYEDNDDGPSVAKVQRCSVQSTNRVLPRQCIFHLAGTSKTCGKTGLKFTIGRKTGSRQTEKLTQCLTRDAERRLKAAAEKKNDDRLLLQIRGKDLIAIEVCYHKSCYRHYFQAPVTISTDDIDSRGTPHCKEAFNELAREVETNVIMKGEVVKMSKLRERFMDLVAAKGSTLAQFRSEKLKKKLISRFGRKIAFWHPKKRNRCELVYSNYIPKGSLLETSVESSSSQGDTSAESEVDVEDSPPIVNKARELYHAAQLLRQTIQSVSGISWPPTSSKLNEESVGALIPSELHNFLAWVISPTPIDPNIEQNSKVDLPQAVSVRVSAIAQDILFTYHRGRILTPKHVALGVSARHLTKNAQLLSIMNKFGHSVSHTFLQELDTTVAQKVVERDIDLPQNIIPRQYTTAVWDNIDLSEETLSGKGTTHFTNGILVQRHSYEPDVPLIEPEVRTGRRSFQAQPQSRFNYFHGKRLGPGIFPLDTSLLREDKSLGKDCQKMDFMWMLLRMSSSELQETDYSRVQTIPSWSGFNALQRCVVPPQSSVGYLPCIQSSPTELSTVYSLLMKTMEICTKLEQEEIVVVLDQAIYSKALQIVWKESQRFNKVILRLGAFHTTCVMLGVIGKRFDDAGLRDVLIESGVIAPGSINGVMTGKHYNRATRIFRIVYEALHRLRFLSFAKSLNQEDSDLLKITSQMLSDKAADTPNAAEVLKDNSFNLVHQKYEEFCTSHSTPMFSFWSSFLEMMQVVLNFIRATRTGDFRLHLASIRSMLPWMFAYDRTNYMRYCTVYWLQMMSLPETHPLIYHKLCEGEFVVQRSKANTFGQVACDMAIEQTFNRDTKSAGGIVGFSLNPGAVERWTLSSPERAATVAVCRDLAGMHDTTTWQHKDQSRLQQDEQDVIKVMETFNGFLNPFSHECEDLVHLTAGHVPEGDVSVDILGAKAKGQEAFLTFVKERLLTEQVDFFAPMKMLKTKTFKGAKKVVKVSSNLALQEDRSLFGNILVVNNKLNRQVRLEELFQYSLGTYPYALATSTGGLVKTMKSKLLHLLERDNESSDLDKIPGKLAWIFDGMAILQQLASSNASTFGEFASQVFDILISVTRTRNCKRIDFVTDRYLPHSIKSAERGKRSSAGDIRVKIISSTQKKTIQWKKFLANATNKTELVEFLVKEWEKAYYTPKLQGVNLFVAHGEMCHRLSSDGNVTIVQEVQDLFTTQEEADTRMFLHASNASKDHDAIIIRSPDTDVAVLGITLNHAIPAKLYLDIGSKNQRRLLNLGEIASSLGEMRAGALLGFHAFTGCDAVSSFYGKGKSKGFALFQTDDDSACAMSQLGSTQNVSDSLMDACEKFVCKLYGSNVITSVNTLRFELFTRTRAKSRMLPPNKDSLTFHVKRANYQAFIWKRALEAKPKIDDPPGHGWKITGEMLEIEWMRLPPAPDAILELMSCNCKRDCSNNSCQCRKNNLHCTDACGCDKCVNQMEESDFSDDGGQESDEEEEAL</sequence>
<dbReference type="PANTHER" id="PTHR46704">
    <property type="entry name" value="CXC DOMAIN-CONTAINING PROTEIN-RELATED"/>
    <property type="match status" value="1"/>
</dbReference>
<dbReference type="EMBL" id="JAIZAY010000019">
    <property type="protein sequence ID" value="KAJ8024220.1"/>
    <property type="molecule type" value="Genomic_DNA"/>
</dbReference>
<protein>
    <recommendedName>
        <fullName evidence="2">Tesmin/TSO1-like CXC domain-containing protein</fullName>
    </recommendedName>
</protein>
<feature type="region of interest" description="Disordered" evidence="1">
    <location>
        <begin position="316"/>
        <end position="335"/>
    </location>
</feature>
<dbReference type="InterPro" id="IPR033467">
    <property type="entry name" value="Tesmin/TSO1-like_CXC"/>
</dbReference>
<organism evidence="3 4">
    <name type="scientific">Holothuria leucospilota</name>
    <name type="common">Black long sea cucumber</name>
    <name type="synonym">Mertensiothuria leucospilota</name>
    <dbReference type="NCBI Taxonomy" id="206669"/>
    <lineage>
        <taxon>Eukaryota</taxon>
        <taxon>Metazoa</taxon>
        <taxon>Echinodermata</taxon>
        <taxon>Eleutherozoa</taxon>
        <taxon>Echinozoa</taxon>
        <taxon>Holothuroidea</taxon>
        <taxon>Aspidochirotacea</taxon>
        <taxon>Aspidochirotida</taxon>
        <taxon>Holothuriidae</taxon>
        <taxon>Holothuria</taxon>
    </lineage>
</organism>
<dbReference type="Proteomes" id="UP001152320">
    <property type="component" value="Chromosome 19"/>
</dbReference>